<evidence type="ECO:0000313" key="1">
    <source>
        <dbReference type="EMBL" id="KAI3759035.1"/>
    </source>
</evidence>
<sequence>MSAVYFDVLVEGESERLRFFLLMGDTLYFENLPDVYSCSSAGMSFKCNMVDWVVCRCTTWVHRLQPQMRNCLH</sequence>
<name>A0ACB9EK64_ARCLA</name>
<keyword evidence="2" id="KW-1185">Reference proteome</keyword>
<dbReference type="EMBL" id="CM042048">
    <property type="protein sequence ID" value="KAI3759035.1"/>
    <property type="molecule type" value="Genomic_DNA"/>
</dbReference>
<accession>A0ACB9EK64</accession>
<reference evidence="1 2" key="2">
    <citation type="journal article" date="2022" name="Mol. Ecol. Resour.">
        <title>The genomes of chicory, endive, great burdock and yacon provide insights into Asteraceae paleo-polyploidization history and plant inulin production.</title>
        <authorList>
            <person name="Fan W."/>
            <person name="Wang S."/>
            <person name="Wang H."/>
            <person name="Wang A."/>
            <person name="Jiang F."/>
            <person name="Liu H."/>
            <person name="Zhao H."/>
            <person name="Xu D."/>
            <person name="Zhang Y."/>
        </authorList>
    </citation>
    <scope>NUCLEOTIDE SEQUENCE [LARGE SCALE GENOMIC DNA]</scope>
    <source>
        <strain evidence="2">cv. Niubang</strain>
    </source>
</reference>
<dbReference type="Proteomes" id="UP001055879">
    <property type="component" value="Linkage Group LG02"/>
</dbReference>
<evidence type="ECO:0000313" key="2">
    <source>
        <dbReference type="Proteomes" id="UP001055879"/>
    </source>
</evidence>
<reference evidence="2" key="1">
    <citation type="journal article" date="2022" name="Mol. Ecol. Resour.">
        <title>The genomes of chicory, endive, great burdock and yacon provide insights into Asteraceae palaeo-polyploidization history and plant inulin production.</title>
        <authorList>
            <person name="Fan W."/>
            <person name="Wang S."/>
            <person name="Wang H."/>
            <person name="Wang A."/>
            <person name="Jiang F."/>
            <person name="Liu H."/>
            <person name="Zhao H."/>
            <person name="Xu D."/>
            <person name="Zhang Y."/>
        </authorList>
    </citation>
    <scope>NUCLEOTIDE SEQUENCE [LARGE SCALE GENOMIC DNA]</scope>
    <source>
        <strain evidence="2">cv. Niubang</strain>
    </source>
</reference>
<organism evidence="1 2">
    <name type="scientific">Arctium lappa</name>
    <name type="common">Greater burdock</name>
    <name type="synonym">Lappa major</name>
    <dbReference type="NCBI Taxonomy" id="4217"/>
    <lineage>
        <taxon>Eukaryota</taxon>
        <taxon>Viridiplantae</taxon>
        <taxon>Streptophyta</taxon>
        <taxon>Embryophyta</taxon>
        <taxon>Tracheophyta</taxon>
        <taxon>Spermatophyta</taxon>
        <taxon>Magnoliopsida</taxon>
        <taxon>eudicotyledons</taxon>
        <taxon>Gunneridae</taxon>
        <taxon>Pentapetalae</taxon>
        <taxon>asterids</taxon>
        <taxon>campanulids</taxon>
        <taxon>Asterales</taxon>
        <taxon>Asteraceae</taxon>
        <taxon>Carduoideae</taxon>
        <taxon>Cardueae</taxon>
        <taxon>Arctiinae</taxon>
        <taxon>Arctium</taxon>
    </lineage>
</organism>
<gene>
    <name evidence="1" type="ORF">L6452_06608</name>
</gene>
<protein>
    <submittedName>
        <fullName evidence="1">Uncharacterized protein</fullName>
    </submittedName>
</protein>
<proteinExistence type="predicted"/>
<comment type="caution">
    <text evidence="1">The sequence shown here is derived from an EMBL/GenBank/DDBJ whole genome shotgun (WGS) entry which is preliminary data.</text>
</comment>